<proteinExistence type="predicted"/>
<protein>
    <submittedName>
        <fullName evidence="1">Uncharacterized protein</fullName>
    </submittedName>
</protein>
<gene>
    <name evidence="1" type="ORF">GOBAR_AA26769</name>
</gene>
<reference evidence="1 2" key="1">
    <citation type="submission" date="2015-01" db="EMBL/GenBank/DDBJ databases">
        <title>Genome of allotetraploid Gossypium barbadense reveals genomic plasticity and fiber elongation in cotton evolution.</title>
        <authorList>
            <person name="Chen X."/>
            <person name="Liu X."/>
            <person name="Zhao B."/>
            <person name="Zheng H."/>
            <person name="Hu Y."/>
            <person name="Lu G."/>
            <person name="Yang C."/>
            <person name="Chen J."/>
            <person name="Shan C."/>
            <person name="Zhang L."/>
            <person name="Zhou Y."/>
            <person name="Wang L."/>
            <person name="Guo W."/>
            <person name="Bai Y."/>
            <person name="Ruan J."/>
            <person name="Shangguan X."/>
            <person name="Mao Y."/>
            <person name="Jiang J."/>
            <person name="Zhu Y."/>
            <person name="Lei J."/>
            <person name="Kang H."/>
            <person name="Chen S."/>
            <person name="He X."/>
            <person name="Wang R."/>
            <person name="Wang Y."/>
            <person name="Chen J."/>
            <person name="Wang L."/>
            <person name="Yu S."/>
            <person name="Wang B."/>
            <person name="Wei J."/>
            <person name="Song S."/>
            <person name="Lu X."/>
            <person name="Gao Z."/>
            <person name="Gu W."/>
            <person name="Deng X."/>
            <person name="Ma D."/>
            <person name="Wang S."/>
            <person name="Liang W."/>
            <person name="Fang L."/>
            <person name="Cai C."/>
            <person name="Zhu X."/>
            <person name="Zhou B."/>
            <person name="Zhang Y."/>
            <person name="Chen Z."/>
            <person name="Xu S."/>
            <person name="Zhu R."/>
            <person name="Wang S."/>
            <person name="Zhang T."/>
            <person name="Zhao G."/>
        </authorList>
    </citation>
    <scope>NUCLEOTIDE SEQUENCE [LARGE SCALE GENOMIC DNA]</scope>
    <source>
        <strain evidence="2">cv. Xinhai21</strain>
        <tissue evidence="1">Leaf</tissue>
    </source>
</reference>
<organism evidence="1 2">
    <name type="scientific">Gossypium barbadense</name>
    <name type="common">Sea Island cotton</name>
    <name type="synonym">Hibiscus barbadensis</name>
    <dbReference type="NCBI Taxonomy" id="3634"/>
    <lineage>
        <taxon>Eukaryota</taxon>
        <taxon>Viridiplantae</taxon>
        <taxon>Streptophyta</taxon>
        <taxon>Embryophyta</taxon>
        <taxon>Tracheophyta</taxon>
        <taxon>Spermatophyta</taxon>
        <taxon>Magnoliopsida</taxon>
        <taxon>eudicotyledons</taxon>
        <taxon>Gunneridae</taxon>
        <taxon>Pentapetalae</taxon>
        <taxon>rosids</taxon>
        <taxon>malvids</taxon>
        <taxon>Malvales</taxon>
        <taxon>Malvaceae</taxon>
        <taxon>Malvoideae</taxon>
        <taxon>Gossypium</taxon>
    </lineage>
</organism>
<sequence>MDACLGGKESMGQESNEVTFLENNFEGTWADADNMLDSLSSLDAFSMEDVDWHNLIENRSPIVAMPSWSAIAAVLFLSTGNGFLITN</sequence>
<dbReference type="EMBL" id="KZ666690">
    <property type="protein sequence ID" value="PPR93910.1"/>
    <property type="molecule type" value="Genomic_DNA"/>
</dbReference>
<evidence type="ECO:0000313" key="2">
    <source>
        <dbReference type="Proteomes" id="UP000239757"/>
    </source>
</evidence>
<dbReference type="AlphaFoldDB" id="A0A2P5WS50"/>
<accession>A0A2P5WS50</accession>
<name>A0A2P5WS50_GOSBA</name>
<dbReference type="Proteomes" id="UP000239757">
    <property type="component" value="Unassembled WGS sequence"/>
</dbReference>
<evidence type="ECO:0000313" key="1">
    <source>
        <dbReference type="EMBL" id="PPR93910.1"/>
    </source>
</evidence>
<dbReference type="OrthoDB" id="734129at2759"/>